<feature type="region of interest" description="Disordered" evidence="1">
    <location>
        <begin position="187"/>
        <end position="239"/>
    </location>
</feature>
<dbReference type="Proteomes" id="UP001194746">
    <property type="component" value="Unassembled WGS sequence"/>
</dbReference>
<evidence type="ECO:0000256" key="1">
    <source>
        <dbReference type="SAM" id="MobiDB-lite"/>
    </source>
</evidence>
<sequence>MPKEQEPEPLPTTVAEWEEEMAKDLKGQTIHGKTLASASKIGRKQFLLFRVIWKKGKVKKLPQMLPGLNDCILKADKMLETYTSWNTYCRGLESASAKIEEGNFAMAHHYQREVENTENDMNKAALTIPIAHRTRARAREREKQRADAHLETPSKPPSDLPDAFGTSNLEDTSFVDPTAISEIPTTPVTPIAVTPTPKMTFSVPLRPKTPTTPTTSTKEDPSPFQEQTPAAKELESVLSPPTKDEQIVNCALILFLNALTIPSQFNLTHNWTLHRKAFKAEFDTASFEARVDGYLDDRQGKAKVIIEVKPVIRSKKLGPIRMQESAQMVAWIKEDDEEPNGAEKMRIIVSQDRHEVFLTVAKYNDDYIQYLKCPENLSQPLSFMTMREFGPWAISNDKAMKNLGSTLLAISLFAEGNNTANF</sequence>
<evidence type="ECO:0000313" key="3">
    <source>
        <dbReference type="Proteomes" id="UP001194746"/>
    </source>
</evidence>
<evidence type="ECO:0000313" key="2">
    <source>
        <dbReference type="EMBL" id="KAF9890255.1"/>
    </source>
</evidence>
<feature type="compositionally biased region" description="Low complexity" evidence="1">
    <location>
        <begin position="187"/>
        <end position="197"/>
    </location>
</feature>
<comment type="caution">
    <text evidence="2">The sequence shown here is derived from an EMBL/GenBank/DDBJ whole genome shotgun (WGS) entry which is preliminary data.</text>
</comment>
<feature type="compositionally biased region" description="Basic and acidic residues" evidence="1">
    <location>
        <begin position="137"/>
        <end position="152"/>
    </location>
</feature>
<gene>
    <name evidence="2" type="ORF">FE257_006168</name>
</gene>
<reference evidence="2" key="1">
    <citation type="journal article" date="2019" name="Beilstein J. Org. Chem.">
        <title>Nanangenines: drimane sesquiterpenoids as the dominant metabolite cohort of a novel Australian fungus, Aspergillus nanangensis.</title>
        <authorList>
            <person name="Lacey H.J."/>
            <person name="Gilchrist C.L.M."/>
            <person name="Crombie A."/>
            <person name="Kalaitzis J.A."/>
            <person name="Vuong D."/>
            <person name="Rutledge P.J."/>
            <person name="Turner P."/>
            <person name="Pitt J.I."/>
            <person name="Lacey E."/>
            <person name="Chooi Y.H."/>
            <person name="Piggott A.M."/>
        </authorList>
    </citation>
    <scope>NUCLEOTIDE SEQUENCE</scope>
    <source>
        <strain evidence="2">MST-FP2251</strain>
    </source>
</reference>
<feature type="region of interest" description="Disordered" evidence="1">
    <location>
        <begin position="134"/>
        <end position="171"/>
    </location>
</feature>
<proteinExistence type="predicted"/>
<dbReference type="EMBL" id="VCAU01000028">
    <property type="protein sequence ID" value="KAF9890255.1"/>
    <property type="molecule type" value="Genomic_DNA"/>
</dbReference>
<organism evidence="2 3">
    <name type="scientific">Aspergillus nanangensis</name>
    <dbReference type="NCBI Taxonomy" id="2582783"/>
    <lineage>
        <taxon>Eukaryota</taxon>
        <taxon>Fungi</taxon>
        <taxon>Dikarya</taxon>
        <taxon>Ascomycota</taxon>
        <taxon>Pezizomycotina</taxon>
        <taxon>Eurotiomycetes</taxon>
        <taxon>Eurotiomycetidae</taxon>
        <taxon>Eurotiales</taxon>
        <taxon>Aspergillaceae</taxon>
        <taxon>Aspergillus</taxon>
        <taxon>Aspergillus subgen. Circumdati</taxon>
    </lineage>
</organism>
<reference evidence="2" key="2">
    <citation type="submission" date="2020-02" db="EMBL/GenBank/DDBJ databases">
        <authorList>
            <person name="Gilchrist C.L.M."/>
            <person name="Chooi Y.-H."/>
        </authorList>
    </citation>
    <scope>NUCLEOTIDE SEQUENCE</scope>
    <source>
        <strain evidence="2">MST-FP2251</strain>
    </source>
</reference>
<protein>
    <submittedName>
        <fullName evidence="2">Uncharacterized protein</fullName>
    </submittedName>
</protein>
<name>A0AAD4CPC5_ASPNN</name>
<keyword evidence="3" id="KW-1185">Reference proteome</keyword>
<accession>A0AAD4CPC5</accession>
<dbReference type="AlphaFoldDB" id="A0AAD4CPC5"/>